<dbReference type="Gene3D" id="3.40.1190.20">
    <property type="match status" value="1"/>
</dbReference>
<accession>A0A0F9FDJ8</accession>
<evidence type="ECO:0000256" key="1">
    <source>
        <dbReference type="ARBA" id="ARBA00010688"/>
    </source>
</evidence>
<proteinExistence type="inferred from homology"/>
<name>A0A0F9FDJ8_9ZZZZ</name>
<dbReference type="EMBL" id="LAZR01033035">
    <property type="protein sequence ID" value="KKL49222.1"/>
    <property type="molecule type" value="Genomic_DNA"/>
</dbReference>
<dbReference type="Pfam" id="PF00294">
    <property type="entry name" value="PfkB"/>
    <property type="match status" value="1"/>
</dbReference>
<organism evidence="5">
    <name type="scientific">marine sediment metagenome</name>
    <dbReference type="NCBI Taxonomy" id="412755"/>
    <lineage>
        <taxon>unclassified sequences</taxon>
        <taxon>metagenomes</taxon>
        <taxon>ecological metagenomes</taxon>
    </lineage>
</organism>
<dbReference type="InterPro" id="IPR029056">
    <property type="entry name" value="Ribokinase-like"/>
</dbReference>
<gene>
    <name evidence="5" type="ORF">LCGC14_2317660</name>
</gene>
<protein>
    <recommendedName>
        <fullName evidence="4">Carbohydrate kinase PfkB domain-containing protein</fullName>
    </recommendedName>
</protein>
<keyword evidence="3" id="KW-0418">Kinase</keyword>
<comment type="caution">
    <text evidence="5">The sequence shown here is derived from an EMBL/GenBank/DDBJ whole genome shotgun (WGS) entry which is preliminary data.</text>
</comment>
<sequence length="305" mass="33489">MSIVISSKKAEEINLTCFGEVLWDCFDSGKRLGGAPLNMCFRFNSLGLQAHMISAVGNDELGDALLDEINKKGLSNELICVHESKPTSVVEVKLDSSGSANYQIVTDTAWDNISLTAEIIEKVKDTDVFVFGSLIARTAASLMTLRQLLDHAKFKVFDVNLRAPHYQLEHLIELMNRADFIKLNDDELYEIAKSMGSKYHSLEQNLAFIAKQTNTDYLCVTKGSHGALLSIKGKNYYNSGYLIEVVDTVGAGDSFLGALVYQLCINNSPQQAIDFACAVGAMVAQRQGATPALTDQQINEFIEPC</sequence>
<evidence type="ECO:0000256" key="3">
    <source>
        <dbReference type="ARBA" id="ARBA00022777"/>
    </source>
</evidence>
<keyword evidence="2" id="KW-0808">Transferase</keyword>
<dbReference type="PROSITE" id="PS00584">
    <property type="entry name" value="PFKB_KINASES_2"/>
    <property type="match status" value="1"/>
</dbReference>
<dbReference type="AlphaFoldDB" id="A0A0F9FDJ8"/>
<evidence type="ECO:0000313" key="5">
    <source>
        <dbReference type="EMBL" id="KKL49222.1"/>
    </source>
</evidence>
<dbReference type="InterPro" id="IPR002173">
    <property type="entry name" value="Carboh/pur_kinase_PfkB_CS"/>
</dbReference>
<dbReference type="PANTHER" id="PTHR43085:SF57">
    <property type="entry name" value="CARBOHYDRATE KINASE PFKB DOMAIN-CONTAINING PROTEIN"/>
    <property type="match status" value="1"/>
</dbReference>
<evidence type="ECO:0000259" key="4">
    <source>
        <dbReference type="Pfam" id="PF00294"/>
    </source>
</evidence>
<dbReference type="InterPro" id="IPR050306">
    <property type="entry name" value="PfkB_Carbo_kinase"/>
</dbReference>
<reference evidence="5" key="1">
    <citation type="journal article" date="2015" name="Nature">
        <title>Complex archaea that bridge the gap between prokaryotes and eukaryotes.</title>
        <authorList>
            <person name="Spang A."/>
            <person name="Saw J.H."/>
            <person name="Jorgensen S.L."/>
            <person name="Zaremba-Niedzwiedzka K."/>
            <person name="Martijn J."/>
            <person name="Lind A.E."/>
            <person name="van Eijk R."/>
            <person name="Schleper C."/>
            <person name="Guy L."/>
            <person name="Ettema T.J."/>
        </authorList>
    </citation>
    <scope>NUCLEOTIDE SEQUENCE</scope>
</reference>
<dbReference type="SUPFAM" id="SSF53613">
    <property type="entry name" value="Ribokinase-like"/>
    <property type="match status" value="1"/>
</dbReference>
<feature type="domain" description="Carbohydrate kinase PfkB" evidence="4">
    <location>
        <begin position="18"/>
        <end position="292"/>
    </location>
</feature>
<evidence type="ECO:0000256" key="2">
    <source>
        <dbReference type="ARBA" id="ARBA00022679"/>
    </source>
</evidence>
<dbReference type="GO" id="GO:0016301">
    <property type="term" value="F:kinase activity"/>
    <property type="evidence" value="ECO:0007669"/>
    <property type="project" value="UniProtKB-KW"/>
</dbReference>
<comment type="similarity">
    <text evidence="1">Belongs to the carbohydrate kinase PfkB family.</text>
</comment>
<dbReference type="CDD" id="cd01167">
    <property type="entry name" value="bac_FRK"/>
    <property type="match status" value="1"/>
</dbReference>
<dbReference type="PANTHER" id="PTHR43085">
    <property type="entry name" value="HEXOKINASE FAMILY MEMBER"/>
    <property type="match status" value="1"/>
</dbReference>
<dbReference type="InterPro" id="IPR011611">
    <property type="entry name" value="PfkB_dom"/>
</dbReference>